<accession>R7U2X1</accession>
<evidence type="ECO:0000313" key="2">
    <source>
        <dbReference type="EMBL" id="ELT98016.1"/>
    </source>
</evidence>
<organism evidence="2">
    <name type="scientific">Capitella teleta</name>
    <name type="common">Polychaete worm</name>
    <dbReference type="NCBI Taxonomy" id="283909"/>
    <lineage>
        <taxon>Eukaryota</taxon>
        <taxon>Metazoa</taxon>
        <taxon>Spiralia</taxon>
        <taxon>Lophotrochozoa</taxon>
        <taxon>Annelida</taxon>
        <taxon>Polychaeta</taxon>
        <taxon>Sedentaria</taxon>
        <taxon>Scolecida</taxon>
        <taxon>Capitellidae</taxon>
        <taxon>Capitella</taxon>
    </lineage>
</organism>
<reference evidence="3" key="3">
    <citation type="submission" date="2015-06" db="UniProtKB">
        <authorList>
            <consortium name="EnsemblMetazoa"/>
        </authorList>
    </citation>
    <scope>IDENTIFICATION</scope>
</reference>
<dbReference type="HOGENOM" id="CLU_1074584_0_0_1"/>
<reference evidence="2 4" key="2">
    <citation type="journal article" date="2013" name="Nature">
        <title>Insights into bilaterian evolution from three spiralian genomes.</title>
        <authorList>
            <person name="Simakov O."/>
            <person name="Marletaz F."/>
            <person name="Cho S.J."/>
            <person name="Edsinger-Gonzales E."/>
            <person name="Havlak P."/>
            <person name="Hellsten U."/>
            <person name="Kuo D.H."/>
            <person name="Larsson T."/>
            <person name="Lv J."/>
            <person name="Arendt D."/>
            <person name="Savage R."/>
            <person name="Osoegawa K."/>
            <person name="de Jong P."/>
            <person name="Grimwood J."/>
            <person name="Chapman J.A."/>
            <person name="Shapiro H."/>
            <person name="Aerts A."/>
            <person name="Otillar R.P."/>
            <person name="Terry A.Y."/>
            <person name="Boore J.L."/>
            <person name="Grigoriev I.V."/>
            <person name="Lindberg D.R."/>
            <person name="Seaver E.C."/>
            <person name="Weisblat D.A."/>
            <person name="Putnam N.H."/>
            <person name="Rokhsar D.S."/>
        </authorList>
    </citation>
    <scope>NUCLEOTIDE SEQUENCE</scope>
    <source>
        <strain evidence="2 4">I ESC-2004</strain>
    </source>
</reference>
<reference evidence="4" key="1">
    <citation type="submission" date="2012-12" db="EMBL/GenBank/DDBJ databases">
        <authorList>
            <person name="Hellsten U."/>
            <person name="Grimwood J."/>
            <person name="Chapman J.A."/>
            <person name="Shapiro H."/>
            <person name="Aerts A."/>
            <person name="Otillar R.P."/>
            <person name="Terry A.Y."/>
            <person name="Boore J.L."/>
            <person name="Simakov O."/>
            <person name="Marletaz F."/>
            <person name="Cho S.-J."/>
            <person name="Edsinger-Gonzales E."/>
            <person name="Havlak P."/>
            <person name="Kuo D.-H."/>
            <person name="Larsson T."/>
            <person name="Lv J."/>
            <person name="Arendt D."/>
            <person name="Savage R."/>
            <person name="Osoegawa K."/>
            <person name="de Jong P."/>
            <person name="Lindberg D.R."/>
            <person name="Seaver E.C."/>
            <person name="Weisblat D.A."/>
            <person name="Putnam N.H."/>
            <person name="Grigoriev I.V."/>
            <person name="Rokhsar D.S."/>
        </authorList>
    </citation>
    <scope>NUCLEOTIDE SEQUENCE</scope>
    <source>
        <strain evidence="4">I ESC-2004</strain>
    </source>
</reference>
<keyword evidence="4" id="KW-1185">Reference proteome</keyword>
<evidence type="ECO:0000313" key="4">
    <source>
        <dbReference type="Proteomes" id="UP000014760"/>
    </source>
</evidence>
<dbReference type="OrthoDB" id="10069634at2759"/>
<name>R7U2X1_CAPTE</name>
<dbReference type="AlphaFoldDB" id="R7U2X1"/>
<dbReference type="OMA" id="KSNAMKE"/>
<feature type="region of interest" description="Disordered" evidence="1">
    <location>
        <begin position="94"/>
        <end position="134"/>
    </location>
</feature>
<evidence type="ECO:0000313" key="3">
    <source>
        <dbReference type="EnsemblMetazoa" id="CapteP204562"/>
    </source>
</evidence>
<evidence type="ECO:0000256" key="1">
    <source>
        <dbReference type="SAM" id="MobiDB-lite"/>
    </source>
</evidence>
<dbReference type="EMBL" id="KB308311">
    <property type="protein sequence ID" value="ELT98016.1"/>
    <property type="molecule type" value="Genomic_DNA"/>
</dbReference>
<dbReference type="EMBL" id="AMQN01010644">
    <property type="status" value="NOT_ANNOTATED_CDS"/>
    <property type="molecule type" value="Genomic_DNA"/>
</dbReference>
<sequence length="259" mass="29754">MARGASSKKKVKRSVCKDATNQISNWAMEGMGNDEKVNRSCGILPDNVTEERLLRTRLWELGKERHKFISAVDYEKKMFLEKQQRRWPAMRGRLMPSSTRSAPLRRSGKCASVVTRPRTTPARHKDEYKGEPIFSTEPPEIQIRTTKKVQLPVGDKLPEISIKTSTMTRPTPTPRSMRESLTAPILKNTGQYQSNPLNDRRYIHLERSLSDLYVGMATEIPKIIDSKDCLHTKARIVQSTRPNMGNKIRKFMREKGLIF</sequence>
<dbReference type="EnsemblMetazoa" id="CapteT204562">
    <property type="protein sequence ID" value="CapteP204562"/>
    <property type="gene ID" value="CapteG204562"/>
</dbReference>
<protein>
    <submittedName>
        <fullName evidence="2 3">Uncharacterized protein</fullName>
    </submittedName>
</protein>
<gene>
    <name evidence="2" type="ORF">CAPTEDRAFT_204562</name>
</gene>
<dbReference type="Proteomes" id="UP000014760">
    <property type="component" value="Unassembled WGS sequence"/>
</dbReference>
<proteinExistence type="predicted"/>